<evidence type="ECO:0000259" key="2">
    <source>
        <dbReference type="PROSITE" id="PS50994"/>
    </source>
</evidence>
<evidence type="ECO:0000313" key="4">
    <source>
        <dbReference type="Proteomes" id="UP000294395"/>
    </source>
</evidence>
<dbReference type="PANTHER" id="PTHR46889">
    <property type="entry name" value="TRANSPOSASE INSF FOR INSERTION SEQUENCE IS3B-RELATED"/>
    <property type="match status" value="1"/>
</dbReference>
<evidence type="ECO:0000256" key="1">
    <source>
        <dbReference type="SAM" id="Coils"/>
    </source>
</evidence>
<name>A0A4P7BB78_ACIHA</name>
<proteinExistence type="predicted"/>
<geneLocation type="plasmid" evidence="4">
    <name>pahtjr1</name>
</geneLocation>
<dbReference type="PANTHER" id="PTHR46889:SF4">
    <property type="entry name" value="TRANSPOSASE INSO FOR INSERTION SEQUENCE ELEMENT IS911B-RELATED"/>
    <property type="match status" value="1"/>
</dbReference>
<dbReference type="Gene3D" id="1.10.10.10">
    <property type="entry name" value="Winged helix-like DNA-binding domain superfamily/Winged helix DNA-binding domain"/>
    <property type="match status" value="1"/>
</dbReference>
<sequence>MRDYSDEKTNLYPEIRERAVQLLIESEKDYPSTWAAITAIAPKIGCTPETLRAWHQKHLDQQNPFKVQQISDQEKMKQMEREIKELKRANEILRKAAAFFGPGGARPPTQIMVDFIHNNKDLYGVDAICRILPIAASTYYRTLDLADNPEHRAKRDLHDEHHAEQIKRIWKESLGRYGVRKVWQKLKREGYVIARCTVARLMQKLDIQGVWRGKNKQTTRNRDDQKRADDLVKRNFSADRPDQLWVSDFTYIQTHSGWVYTAFIIDVFSRAIVGWKVSTRMNTDMVLDALEQALHDRGMPKNVIHHSDRGVQYLSIRYTNRLEAANLRASVGTTGDSYDNALAETVNGLYKTEVIEYLKADWQGLADVQLATLNWVDWFNKKRVHSALGYVSPFEFEAMYYDKINPLGQVA</sequence>
<dbReference type="Pfam" id="PF00665">
    <property type="entry name" value="rve"/>
    <property type="match status" value="1"/>
</dbReference>
<evidence type="ECO:0000313" key="3">
    <source>
        <dbReference type="EMBL" id="QBQ18026.1"/>
    </source>
</evidence>
<protein>
    <submittedName>
        <fullName evidence="3">IS3 family transposase</fullName>
    </submittedName>
</protein>
<keyword evidence="3" id="KW-0614">Plasmid</keyword>
<dbReference type="GO" id="GO:0015074">
    <property type="term" value="P:DNA integration"/>
    <property type="evidence" value="ECO:0007669"/>
    <property type="project" value="InterPro"/>
</dbReference>
<dbReference type="PROSITE" id="PS50994">
    <property type="entry name" value="INTEGRASE"/>
    <property type="match status" value="1"/>
</dbReference>
<dbReference type="SUPFAM" id="SSF53098">
    <property type="entry name" value="Ribonuclease H-like"/>
    <property type="match status" value="1"/>
</dbReference>
<dbReference type="SUPFAM" id="SSF46689">
    <property type="entry name" value="Homeodomain-like"/>
    <property type="match status" value="1"/>
</dbReference>
<dbReference type="InterPro" id="IPR012337">
    <property type="entry name" value="RNaseH-like_sf"/>
</dbReference>
<dbReference type="InterPro" id="IPR001584">
    <property type="entry name" value="Integrase_cat-core"/>
</dbReference>
<feature type="coiled-coil region" evidence="1">
    <location>
        <begin position="69"/>
        <end position="96"/>
    </location>
</feature>
<dbReference type="Pfam" id="PF13276">
    <property type="entry name" value="HTH_21"/>
    <property type="match status" value="1"/>
</dbReference>
<accession>A0A4P7BB78</accession>
<dbReference type="InterPro" id="IPR036397">
    <property type="entry name" value="RNaseH_sf"/>
</dbReference>
<dbReference type="GO" id="GO:0003676">
    <property type="term" value="F:nucleic acid binding"/>
    <property type="evidence" value="ECO:0007669"/>
    <property type="project" value="InterPro"/>
</dbReference>
<dbReference type="Pfam" id="PF13333">
    <property type="entry name" value="rve_2"/>
    <property type="match status" value="1"/>
</dbReference>
<dbReference type="InterPro" id="IPR009057">
    <property type="entry name" value="Homeodomain-like_sf"/>
</dbReference>
<feature type="domain" description="Integrase catalytic" evidence="2">
    <location>
        <begin position="237"/>
        <end position="401"/>
    </location>
</feature>
<dbReference type="InterPro" id="IPR050900">
    <property type="entry name" value="Transposase_IS3/IS150/IS904"/>
</dbReference>
<dbReference type="AlphaFoldDB" id="A0A4P7BB78"/>
<keyword evidence="1" id="KW-0175">Coiled coil</keyword>
<dbReference type="Proteomes" id="UP000294395">
    <property type="component" value="Plasmid pahtjr1"/>
</dbReference>
<dbReference type="InterPro" id="IPR048020">
    <property type="entry name" value="Transpos_IS3"/>
</dbReference>
<organism evidence="3 4">
    <name type="scientific">Acinetobacter haemolyticus</name>
    <dbReference type="NCBI Taxonomy" id="29430"/>
    <lineage>
        <taxon>Bacteria</taxon>
        <taxon>Pseudomonadati</taxon>
        <taxon>Pseudomonadota</taxon>
        <taxon>Gammaproteobacteria</taxon>
        <taxon>Moraxellales</taxon>
        <taxon>Moraxellaceae</taxon>
        <taxon>Acinetobacter</taxon>
    </lineage>
</organism>
<dbReference type="EMBL" id="CP038010">
    <property type="protein sequence ID" value="QBQ18026.1"/>
    <property type="molecule type" value="Genomic_DNA"/>
</dbReference>
<reference evidence="3 4" key="1">
    <citation type="submission" date="2019-03" db="EMBL/GenBank/DDBJ databases">
        <title>Complete genome sequence of two outbreak-associated Acinetobacter haemolyticus strains.</title>
        <authorList>
            <person name="Bai L."/>
            <person name="Zhang S.-C."/>
            <person name="Deng Y."/>
            <person name="Song C.-C."/>
            <person name="Kang G.-B."/>
            <person name="Dong Y."/>
            <person name="Wang Y."/>
            <person name="Gao F."/>
            <person name="Huang H."/>
        </authorList>
    </citation>
    <scope>NUCLEOTIDE SEQUENCE [LARGE SCALE GENOMIC DNA]</scope>
    <source>
        <strain evidence="3 4">TJR01</strain>
        <plasmid evidence="4">pahtjr1</plasmid>
    </source>
</reference>
<dbReference type="Gene3D" id="3.30.420.10">
    <property type="entry name" value="Ribonuclease H-like superfamily/Ribonuclease H"/>
    <property type="match status" value="1"/>
</dbReference>
<dbReference type="NCBIfam" id="NF033516">
    <property type="entry name" value="transpos_IS3"/>
    <property type="match status" value="1"/>
</dbReference>
<dbReference type="InterPro" id="IPR036388">
    <property type="entry name" value="WH-like_DNA-bd_sf"/>
</dbReference>
<gene>
    <name evidence="3" type="ORF">AHTJR_17170</name>
</gene>
<dbReference type="InterPro" id="IPR025948">
    <property type="entry name" value="HTH-like_dom"/>
</dbReference>